<evidence type="ECO:0000313" key="2">
    <source>
        <dbReference type="EMBL" id="MDG5974337.1"/>
    </source>
</evidence>
<keyword evidence="3" id="KW-1185">Reference proteome</keyword>
<gene>
    <name evidence="2" type="ORF">H010_03682</name>
</gene>
<dbReference type="RefSeq" id="WP_068169968.1">
    <property type="nucleotide sequence ID" value="NZ_AOGK01000002.1"/>
</dbReference>
<name>A0A9X4NNN9_9BURK</name>
<comment type="caution">
    <text evidence="2">The sequence shown here is derived from an EMBL/GenBank/DDBJ whole genome shotgun (WGS) entry which is preliminary data.</text>
</comment>
<organism evidence="2 3">
    <name type="scientific">Hydrogenophaga taeniospiralis CCUG 15921</name>
    <dbReference type="NCBI Taxonomy" id="1281780"/>
    <lineage>
        <taxon>Bacteria</taxon>
        <taxon>Pseudomonadati</taxon>
        <taxon>Pseudomonadota</taxon>
        <taxon>Betaproteobacteria</taxon>
        <taxon>Burkholderiales</taxon>
        <taxon>Comamonadaceae</taxon>
        <taxon>Hydrogenophaga</taxon>
    </lineage>
</organism>
<evidence type="ECO:0000313" key="3">
    <source>
        <dbReference type="Proteomes" id="UP001152876"/>
    </source>
</evidence>
<accession>A0A9X4NNN9</accession>
<proteinExistence type="predicted"/>
<sequence>MNENWYDLVHEANEDGESCLGPTVLYTSRLGLRNLANELQRIASVDRLGRFELNIAEMDHDCYAPFTHVEVAEKPPEEAKRSKGNNRAIYWFFGVMVGVPLLALYGVVRLAMDIIG</sequence>
<protein>
    <submittedName>
        <fullName evidence="2">Uncharacterized protein</fullName>
    </submittedName>
</protein>
<feature type="transmembrane region" description="Helical" evidence="1">
    <location>
        <begin position="88"/>
        <end position="108"/>
    </location>
</feature>
<keyword evidence="1" id="KW-1133">Transmembrane helix</keyword>
<keyword evidence="1" id="KW-0472">Membrane</keyword>
<reference evidence="2" key="1">
    <citation type="submission" date="2013-01" db="EMBL/GenBank/DDBJ databases">
        <title>Genome draft of Hydrogenophaga taeniospiralis 2K1.</title>
        <authorList>
            <person name="Gomila M."/>
            <person name="Lalucat J."/>
        </authorList>
    </citation>
    <scope>NUCLEOTIDE SEQUENCE</scope>
    <source>
        <strain evidence="2">CCUG 15921</strain>
    </source>
</reference>
<dbReference type="EMBL" id="AOGK01000002">
    <property type="protein sequence ID" value="MDG5974337.1"/>
    <property type="molecule type" value="Genomic_DNA"/>
</dbReference>
<dbReference type="AlphaFoldDB" id="A0A9X4NNN9"/>
<keyword evidence="1" id="KW-0812">Transmembrane</keyword>
<dbReference type="Proteomes" id="UP001152876">
    <property type="component" value="Unassembled WGS sequence"/>
</dbReference>
<evidence type="ECO:0000256" key="1">
    <source>
        <dbReference type="SAM" id="Phobius"/>
    </source>
</evidence>